<dbReference type="SUPFAM" id="SSF56784">
    <property type="entry name" value="HAD-like"/>
    <property type="match status" value="1"/>
</dbReference>
<gene>
    <name evidence="1" type="ORF">EHO51_14675</name>
</gene>
<dbReference type="EMBL" id="CP034086">
    <property type="protein sequence ID" value="AZG77875.1"/>
    <property type="molecule type" value="Genomic_DNA"/>
</dbReference>
<reference evidence="1 2" key="1">
    <citation type="submission" date="2018-11" db="EMBL/GenBank/DDBJ databases">
        <title>Genome squencing of methanotrophic bacteria isolated from alkaline groundwater in Korea.</title>
        <authorList>
            <person name="Nguyen L.N."/>
        </authorList>
    </citation>
    <scope>NUCLEOTIDE SEQUENCE [LARGE SCALE GENOMIC DNA]</scope>
    <source>
        <strain evidence="1 2">GW6</strain>
    </source>
</reference>
<evidence type="ECO:0000313" key="1">
    <source>
        <dbReference type="EMBL" id="AZG77875.1"/>
    </source>
</evidence>
<protein>
    <submittedName>
        <fullName evidence="1">TIGR01459 family HAD-type hydrolase</fullName>
    </submittedName>
</protein>
<organism evidence="1 2">
    <name type="scientific">Methylocystis rosea</name>
    <dbReference type="NCBI Taxonomy" id="173366"/>
    <lineage>
        <taxon>Bacteria</taxon>
        <taxon>Pseudomonadati</taxon>
        <taxon>Pseudomonadota</taxon>
        <taxon>Alphaproteobacteria</taxon>
        <taxon>Hyphomicrobiales</taxon>
        <taxon>Methylocystaceae</taxon>
        <taxon>Methylocystis</taxon>
    </lineage>
</organism>
<dbReference type="InterPro" id="IPR006356">
    <property type="entry name" value="HAD-SF_hydro_IIA_hyp3"/>
</dbReference>
<name>A0A3G8M9F5_9HYPH</name>
<dbReference type="Proteomes" id="UP000273982">
    <property type="component" value="Chromosome"/>
</dbReference>
<dbReference type="InterPro" id="IPR036412">
    <property type="entry name" value="HAD-like_sf"/>
</dbReference>
<dbReference type="InterPro" id="IPR023214">
    <property type="entry name" value="HAD_sf"/>
</dbReference>
<dbReference type="GO" id="GO:0005737">
    <property type="term" value="C:cytoplasm"/>
    <property type="evidence" value="ECO:0007669"/>
    <property type="project" value="TreeGrafter"/>
</dbReference>
<dbReference type="AlphaFoldDB" id="A0A3G8M9F5"/>
<dbReference type="Pfam" id="PF13344">
    <property type="entry name" value="Hydrolase_6"/>
    <property type="match status" value="1"/>
</dbReference>
<dbReference type="Gene3D" id="3.40.50.1000">
    <property type="entry name" value="HAD superfamily/HAD-like"/>
    <property type="match status" value="2"/>
</dbReference>
<dbReference type="RefSeq" id="WP_124739509.1">
    <property type="nucleotide sequence ID" value="NZ_CP034086.1"/>
</dbReference>
<evidence type="ECO:0000313" key="2">
    <source>
        <dbReference type="Proteomes" id="UP000273982"/>
    </source>
</evidence>
<dbReference type="NCBIfam" id="TIGR01459">
    <property type="entry name" value="HAD-SF-IIA-hyp4"/>
    <property type="match status" value="1"/>
</dbReference>
<dbReference type="PANTHER" id="PTHR19288">
    <property type="entry name" value="4-NITROPHENYLPHOSPHATASE-RELATED"/>
    <property type="match status" value="1"/>
</dbReference>
<dbReference type="NCBIfam" id="TIGR01460">
    <property type="entry name" value="HAD-SF-IIA"/>
    <property type="match status" value="1"/>
</dbReference>
<dbReference type="PANTHER" id="PTHR19288:SF90">
    <property type="entry name" value="OS08G0542600 PROTEIN"/>
    <property type="match status" value="1"/>
</dbReference>
<dbReference type="InterPro" id="IPR006357">
    <property type="entry name" value="HAD-SF_hydro_IIA"/>
</dbReference>
<dbReference type="KEGG" id="mros:EHO51_14675"/>
<dbReference type="GO" id="GO:0016791">
    <property type="term" value="F:phosphatase activity"/>
    <property type="evidence" value="ECO:0007669"/>
    <property type="project" value="TreeGrafter"/>
</dbReference>
<proteinExistence type="predicted"/>
<dbReference type="Pfam" id="PF13242">
    <property type="entry name" value="Hydrolase_like"/>
    <property type="match status" value="1"/>
</dbReference>
<dbReference type="CDD" id="cd07525">
    <property type="entry name" value="HAD_like"/>
    <property type="match status" value="1"/>
</dbReference>
<accession>A0A3G8M9F5</accession>
<keyword evidence="1" id="KW-0378">Hydrolase</keyword>
<sequence>MTAGPSPDRDRVPFIAGLRDIADGYDAILCDGWGVLIDGRRHFPEAAEALRRFRAQGGIVVLITNASRPDEEVRRQILGLGVPQDCFDDLLSAGELALREIVARDGQAVYHLGPSRDDGLFRAAARRLGAPIMRVGPQAADYIVCTGLFDDRNETPSDYDEQLAELKARDLTMLCANPDIVVAIGNDLVYCAGAIAERYAAIGGRVLTLGKPHAPIYAAALERLKNLRGGDVDKSRTLAIGDGAFTDLAGAGRAGLDCLFIIHGVHRAELHPGGGALDEAALDSLFARAGARPKALARELFW</sequence>